<dbReference type="OMA" id="NIVQHED"/>
<reference evidence="4 5" key="1">
    <citation type="journal article" date="2011" name="PLoS Pathog.">
        <title>Endophytic Life Strategies Decoded by Genome and Transcriptome Analyses of the Mutualistic Root Symbiont Piriformospora indica.</title>
        <authorList>
            <person name="Zuccaro A."/>
            <person name="Lahrmann U."/>
            <person name="Guldener U."/>
            <person name="Langen G."/>
            <person name="Pfiffi S."/>
            <person name="Biedenkopf D."/>
            <person name="Wong P."/>
            <person name="Samans B."/>
            <person name="Grimm C."/>
            <person name="Basiewicz M."/>
            <person name="Murat C."/>
            <person name="Martin F."/>
            <person name="Kogel K.H."/>
        </authorList>
    </citation>
    <scope>NUCLEOTIDE SEQUENCE [LARGE SCALE GENOMIC DNA]</scope>
    <source>
        <strain evidence="4 5">DSM 11827</strain>
    </source>
</reference>
<dbReference type="AlphaFoldDB" id="G4T7J3"/>
<feature type="transmembrane region" description="Helical" evidence="2">
    <location>
        <begin position="277"/>
        <end position="298"/>
    </location>
</feature>
<dbReference type="eggNOG" id="ENOG502SKDC">
    <property type="taxonomic scope" value="Eukaryota"/>
</dbReference>
<dbReference type="STRING" id="1109443.G4T7J3"/>
<evidence type="ECO:0000313" key="4">
    <source>
        <dbReference type="EMBL" id="CCA67286.1"/>
    </source>
</evidence>
<feature type="signal peptide" evidence="3">
    <location>
        <begin position="1"/>
        <end position="19"/>
    </location>
</feature>
<dbReference type="EMBL" id="CAFZ01000012">
    <property type="protein sequence ID" value="CCA67286.1"/>
    <property type="molecule type" value="Genomic_DNA"/>
</dbReference>
<feature type="compositionally biased region" description="Polar residues" evidence="1">
    <location>
        <begin position="363"/>
        <end position="381"/>
    </location>
</feature>
<keyword evidence="3" id="KW-0732">Signal</keyword>
<feature type="compositionally biased region" description="Low complexity" evidence="1">
    <location>
        <begin position="339"/>
        <end position="350"/>
    </location>
</feature>
<sequence length="505" mass="52499">MRTACIIALAAVAPRAVRAWSFAFTSKPTQCGRLTVTVDGGSPPYHIVMVPSGPLPNGQQEIRTIVDQQFDSSPYTLPPLNFPGNSNFTTIVGDSNGVGTGGTSVITDVASSNNDSCLSTTQTTPLFYLILPNNPTLTQCGSMDITFSDSAQGQVSLMAVIPGGESFSIPVPNGQRSTTWSPIRVPAGTGLMFVAGDQRGRGTGGSSYLMVVQGGSDDCLKDGQEVYSATPSPYAGGQYATGSGGGTVTGPWQNGPSGTTPPSGSNTSANHKRRTGIIAGVVCGVLAILVLCAAIYLWRRRRARKERQYGGTKEVDLLRSERPVVNFDTVGAEPIPYYSSNNAPSATANSRPTTGGAAANGHRPSTSISTTNAGDRQSTASHDPLVPPSAWNNHAQHHSPYHRSSTPSGTGYQNDGTDMTSTGASSDYQTNSPTHLSAPAAGTFAGATRQDVKNPEGPGSGGLRPVNVIQHQDAGGVPPTNEPEEVVELPPSYNEVRRIEGGPSP</sequence>
<organism evidence="4 5">
    <name type="scientific">Serendipita indica (strain DSM 11827)</name>
    <name type="common">Root endophyte fungus</name>
    <name type="synonym">Piriformospora indica</name>
    <dbReference type="NCBI Taxonomy" id="1109443"/>
    <lineage>
        <taxon>Eukaryota</taxon>
        <taxon>Fungi</taxon>
        <taxon>Dikarya</taxon>
        <taxon>Basidiomycota</taxon>
        <taxon>Agaricomycotina</taxon>
        <taxon>Agaricomycetes</taxon>
        <taxon>Sebacinales</taxon>
        <taxon>Serendipitaceae</taxon>
        <taxon>Serendipita</taxon>
    </lineage>
</organism>
<evidence type="ECO:0000313" key="5">
    <source>
        <dbReference type="Proteomes" id="UP000007148"/>
    </source>
</evidence>
<feature type="region of interest" description="Disordered" evidence="1">
    <location>
        <begin position="332"/>
        <end position="505"/>
    </location>
</feature>
<keyword evidence="2" id="KW-1133">Transmembrane helix</keyword>
<dbReference type="HOGENOM" id="CLU_033085_0_0_1"/>
<feature type="chain" id="PRO_5003468438" evidence="3">
    <location>
        <begin position="20"/>
        <end position="505"/>
    </location>
</feature>
<feature type="compositionally biased region" description="Low complexity" evidence="1">
    <location>
        <begin position="254"/>
        <end position="269"/>
    </location>
</feature>
<dbReference type="Proteomes" id="UP000007148">
    <property type="component" value="Unassembled WGS sequence"/>
</dbReference>
<evidence type="ECO:0000256" key="2">
    <source>
        <dbReference type="SAM" id="Phobius"/>
    </source>
</evidence>
<accession>G4T7J3</accession>
<comment type="caution">
    <text evidence="4">The sequence shown here is derived from an EMBL/GenBank/DDBJ whole genome shotgun (WGS) entry which is preliminary data.</text>
</comment>
<name>G4T7J3_SERID</name>
<keyword evidence="5" id="KW-1185">Reference proteome</keyword>
<keyword evidence="2" id="KW-0472">Membrane</keyword>
<dbReference type="OrthoDB" id="3267813at2759"/>
<evidence type="ECO:0000256" key="3">
    <source>
        <dbReference type="SAM" id="SignalP"/>
    </source>
</evidence>
<dbReference type="InParanoid" id="G4T7J3"/>
<protein>
    <submittedName>
        <fullName evidence="4">Uncharacterized protein</fullName>
    </submittedName>
</protein>
<gene>
    <name evidence="4" type="ORF">PIIN_01119</name>
</gene>
<feature type="region of interest" description="Disordered" evidence="1">
    <location>
        <begin position="238"/>
        <end position="271"/>
    </location>
</feature>
<keyword evidence="2" id="KW-0812">Transmembrane</keyword>
<evidence type="ECO:0000256" key="1">
    <source>
        <dbReference type="SAM" id="MobiDB-lite"/>
    </source>
</evidence>
<feature type="compositionally biased region" description="Basic and acidic residues" evidence="1">
    <location>
        <begin position="495"/>
        <end position="505"/>
    </location>
</feature>
<proteinExistence type="predicted"/>
<feature type="compositionally biased region" description="Polar residues" evidence="1">
    <location>
        <begin position="402"/>
        <end position="435"/>
    </location>
</feature>